<evidence type="ECO:0000313" key="1">
    <source>
        <dbReference type="EMBL" id="OAI06751.1"/>
    </source>
</evidence>
<dbReference type="EMBL" id="LUUG01000055">
    <property type="protein sequence ID" value="OAI06751.1"/>
    <property type="molecule type" value="Genomic_DNA"/>
</dbReference>
<dbReference type="OrthoDB" id="8377146at2"/>
<evidence type="ECO:0000313" key="2">
    <source>
        <dbReference type="Proteomes" id="UP000078090"/>
    </source>
</evidence>
<organism evidence="1 2">
    <name type="scientific">Methylomonas methanica</name>
    <dbReference type="NCBI Taxonomy" id="421"/>
    <lineage>
        <taxon>Bacteria</taxon>
        <taxon>Pseudomonadati</taxon>
        <taxon>Pseudomonadota</taxon>
        <taxon>Gammaproteobacteria</taxon>
        <taxon>Methylococcales</taxon>
        <taxon>Methylococcaceae</taxon>
        <taxon>Methylomonas</taxon>
    </lineage>
</organism>
<name>A0A177MMB9_METMH</name>
<protein>
    <submittedName>
        <fullName evidence="1">Uncharacterized protein</fullName>
    </submittedName>
</protein>
<sequence length="148" mass="16554">MDRHIQTIFCDDIRHELGGKLSYIGVYSGRLFLPTFPLTLPKLCLSINVLTPATRPFTKLSLRVMKDKDVLFEGNLDDSQLSGAVEVLSDSEMDIKDRVLSLQSVIVFSPFALEAPCTLRVLAETEDGELRGYGLKIEQTSTDMMNLQ</sequence>
<dbReference type="InterPro" id="IPR054221">
    <property type="entry name" value="DUF6941"/>
</dbReference>
<reference evidence="1 2" key="1">
    <citation type="submission" date="2016-03" db="EMBL/GenBank/DDBJ databases">
        <authorList>
            <person name="Ploux O."/>
        </authorList>
    </citation>
    <scope>NUCLEOTIDE SEQUENCE [LARGE SCALE GENOMIC DNA]</scope>
    <source>
        <strain evidence="1 2">R-45363</strain>
    </source>
</reference>
<gene>
    <name evidence="1" type="ORF">A1332_10875</name>
</gene>
<proteinExistence type="predicted"/>
<dbReference type="Pfam" id="PF22091">
    <property type="entry name" value="DUF6941"/>
    <property type="match status" value="1"/>
</dbReference>
<dbReference type="Proteomes" id="UP000078090">
    <property type="component" value="Unassembled WGS sequence"/>
</dbReference>
<dbReference type="AlphaFoldDB" id="A0A177MMB9"/>
<accession>A0A177MMB9</accession>
<dbReference type="RefSeq" id="WP_064007892.1">
    <property type="nucleotide sequence ID" value="NZ_LUUG01000055.1"/>
</dbReference>
<comment type="caution">
    <text evidence="1">The sequence shown here is derived from an EMBL/GenBank/DDBJ whole genome shotgun (WGS) entry which is preliminary data.</text>
</comment>